<evidence type="ECO:0000313" key="6">
    <source>
        <dbReference type="Proteomes" id="UP000235547"/>
    </source>
</evidence>
<reference evidence="5 6" key="1">
    <citation type="submission" date="2018-01" db="EMBL/GenBank/DDBJ databases">
        <title>Halomonas endophytica sp. nov., isolated from storage liquid in the stems of Populus euphratica.</title>
        <authorList>
            <person name="Chen C."/>
        </authorList>
    </citation>
    <scope>NUCLEOTIDE SEQUENCE [LARGE SCALE GENOMIC DNA]</scope>
    <source>
        <strain evidence="5 6">BZ-SZ-XJ27</strain>
    </source>
</reference>
<dbReference type="RefSeq" id="WP_102588013.1">
    <property type="nucleotide sequence ID" value="NZ_BNAE01000006.1"/>
</dbReference>
<dbReference type="OrthoDB" id="6194798at2"/>
<dbReference type="SMART" id="SM00935">
    <property type="entry name" value="OmpH"/>
    <property type="match status" value="1"/>
</dbReference>
<keyword evidence="2 4" id="KW-0732">Signal</keyword>
<accession>A0A2N7UIP7</accession>
<evidence type="ECO:0000256" key="3">
    <source>
        <dbReference type="SAM" id="Coils"/>
    </source>
</evidence>
<name>A0A2N7UIP7_9GAMM</name>
<dbReference type="Proteomes" id="UP000235547">
    <property type="component" value="Unassembled WGS sequence"/>
</dbReference>
<sequence>MRRLTFLASLLLLASLAMPALADDVAMLDWRRALMETDAAQRSLGELEGRIGSQQQQAQALGEELQQMQQRLQEQGEQMAQADREAAIREFQQKGAQFEQLRGQILQAQQQAEQQFFEQAEPRLEQAVEQVVARHSVQVLVEPQGVLHSESDLQDLTAEVTQILNTLL</sequence>
<dbReference type="PANTHER" id="PTHR35089">
    <property type="entry name" value="CHAPERONE PROTEIN SKP"/>
    <property type="match status" value="1"/>
</dbReference>
<feature type="chain" id="PRO_5014640336" evidence="4">
    <location>
        <begin position="23"/>
        <end position="168"/>
    </location>
</feature>
<dbReference type="Gene3D" id="3.30.910.20">
    <property type="entry name" value="Skp domain"/>
    <property type="match status" value="1"/>
</dbReference>
<evidence type="ECO:0000256" key="2">
    <source>
        <dbReference type="ARBA" id="ARBA00022729"/>
    </source>
</evidence>
<evidence type="ECO:0000313" key="5">
    <source>
        <dbReference type="EMBL" id="PMR80322.1"/>
    </source>
</evidence>
<protein>
    <submittedName>
        <fullName evidence="5">Molecular chaperone Skp</fullName>
    </submittedName>
</protein>
<dbReference type="GO" id="GO:0005829">
    <property type="term" value="C:cytosol"/>
    <property type="evidence" value="ECO:0007669"/>
    <property type="project" value="TreeGrafter"/>
</dbReference>
<comment type="caution">
    <text evidence="5">The sequence shown here is derived from an EMBL/GenBank/DDBJ whole genome shotgun (WGS) entry which is preliminary data.</text>
</comment>
<evidence type="ECO:0000256" key="1">
    <source>
        <dbReference type="ARBA" id="ARBA00009091"/>
    </source>
</evidence>
<dbReference type="Pfam" id="PF03938">
    <property type="entry name" value="OmpH"/>
    <property type="match status" value="1"/>
</dbReference>
<organism evidence="5 6">
    <name type="scientific">Halomonas urumqiensis</name>
    <dbReference type="NCBI Taxonomy" id="1684789"/>
    <lineage>
        <taxon>Bacteria</taxon>
        <taxon>Pseudomonadati</taxon>
        <taxon>Pseudomonadota</taxon>
        <taxon>Gammaproteobacteria</taxon>
        <taxon>Oceanospirillales</taxon>
        <taxon>Halomonadaceae</taxon>
        <taxon>Halomonas</taxon>
    </lineage>
</organism>
<dbReference type="PANTHER" id="PTHR35089:SF1">
    <property type="entry name" value="CHAPERONE PROTEIN SKP"/>
    <property type="match status" value="1"/>
</dbReference>
<dbReference type="InterPro" id="IPR024930">
    <property type="entry name" value="Skp_dom_sf"/>
</dbReference>
<dbReference type="EMBL" id="PNRG01000018">
    <property type="protein sequence ID" value="PMR80322.1"/>
    <property type="molecule type" value="Genomic_DNA"/>
</dbReference>
<dbReference type="InterPro" id="IPR005632">
    <property type="entry name" value="Chaperone_Skp"/>
</dbReference>
<dbReference type="SUPFAM" id="SSF111384">
    <property type="entry name" value="OmpH-like"/>
    <property type="match status" value="1"/>
</dbReference>
<dbReference type="AlphaFoldDB" id="A0A2N7UIP7"/>
<feature type="signal peptide" evidence="4">
    <location>
        <begin position="1"/>
        <end position="22"/>
    </location>
</feature>
<keyword evidence="3" id="KW-0175">Coiled coil</keyword>
<keyword evidence="6" id="KW-1185">Reference proteome</keyword>
<dbReference type="GO" id="GO:0050821">
    <property type="term" value="P:protein stabilization"/>
    <property type="evidence" value="ECO:0007669"/>
    <property type="project" value="TreeGrafter"/>
</dbReference>
<proteinExistence type="inferred from homology"/>
<dbReference type="GO" id="GO:0051082">
    <property type="term" value="F:unfolded protein binding"/>
    <property type="evidence" value="ECO:0007669"/>
    <property type="project" value="InterPro"/>
</dbReference>
<comment type="similarity">
    <text evidence="1">Belongs to the Skp family.</text>
</comment>
<gene>
    <name evidence="5" type="ORF">C1H70_08970</name>
</gene>
<evidence type="ECO:0000256" key="4">
    <source>
        <dbReference type="SAM" id="SignalP"/>
    </source>
</evidence>
<feature type="coiled-coil region" evidence="3">
    <location>
        <begin position="51"/>
        <end position="85"/>
    </location>
</feature>